<evidence type="ECO:0000256" key="2">
    <source>
        <dbReference type="ARBA" id="ARBA00005069"/>
    </source>
</evidence>
<keyword evidence="9" id="KW-1185">Reference proteome</keyword>
<dbReference type="GO" id="GO:0006015">
    <property type="term" value="P:5-phosphoribose 1-diphosphate biosynthetic process"/>
    <property type="evidence" value="ECO:0007669"/>
    <property type="project" value="UniProtKB-UniPathway"/>
</dbReference>
<reference evidence="8 9" key="1">
    <citation type="submission" date="2016-10" db="EMBL/GenBank/DDBJ databases">
        <authorList>
            <person name="de Groot N.N."/>
        </authorList>
    </citation>
    <scope>NUCLEOTIDE SEQUENCE [LARGE SCALE GENOMIC DNA]</scope>
    <source>
        <strain evidence="8 9">DSM 26915</strain>
    </source>
</reference>
<dbReference type="Proteomes" id="UP000236752">
    <property type="component" value="Unassembled WGS sequence"/>
</dbReference>
<organism evidence="8 9">
    <name type="scientific">Thalassococcus halodurans</name>
    <dbReference type="NCBI Taxonomy" id="373675"/>
    <lineage>
        <taxon>Bacteria</taxon>
        <taxon>Pseudomonadati</taxon>
        <taxon>Pseudomonadota</taxon>
        <taxon>Alphaproteobacteria</taxon>
        <taxon>Rhodobacterales</taxon>
        <taxon>Roseobacteraceae</taxon>
        <taxon>Thalassococcus</taxon>
    </lineage>
</organism>
<comment type="pathway">
    <text evidence="2">Metabolic intermediate biosynthesis; 5-phospho-alpha-D-ribose 1-diphosphate biosynthesis; 5-phospho-alpha-D-ribose 1-diphosphate from D-ribose 5-phosphate (route II): step 3/3.</text>
</comment>
<dbReference type="Gene3D" id="3.40.50.300">
    <property type="entry name" value="P-loop containing nucleotide triphosphate hydrolases"/>
    <property type="match status" value="1"/>
</dbReference>
<dbReference type="SUPFAM" id="SSF52540">
    <property type="entry name" value="P-loop containing nucleoside triphosphate hydrolases"/>
    <property type="match status" value="1"/>
</dbReference>
<keyword evidence="5" id="KW-0547">Nucleotide-binding</keyword>
<evidence type="ECO:0000313" key="8">
    <source>
        <dbReference type="EMBL" id="SEG48468.1"/>
    </source>
</evidence>
<accession>A0A1H6AIE4</accession>
<dbReference type="EC" id="2.7.4.23" evidence="3"/>
<dbReference type="PANTHER" id="PTHR23117:SF8">
    <property type="entry name" value="RIBOSE 1,5-BISPHOSPHATE PHOSPHOKINASE PHNN"/>
    <property type="match status" value="1"/>
</dbReference>
<evidence type="ECO:0000256" key="1">
    <source>
        <dbReference type="ARBA" id="ARBA00000373"/>
    </source>
</evidence>
<evidence type="ECO:0000313" key="9">
    <source>
        <dbReference type="Proteomes" id="UP000236752"/>
    </source>
</evidence>
<dbReference type="InterPro" id="IPR012699">
    <property type="entry name" value="PhnN"/>
</dbReference>
<dbReference type="GO" id="GO:0005524">
    <property type="term" value="F:ATP binding"/>
    <property type="evidence" value="ECO:0007669"/>
    <property type="project" value="UniProtKB-KW"/>
</dbReference>
<dbReference type="NCBIfam" id="TIGR02322">
    <property type="entry name" value="phosphon_PhnN"/>
    <property type="match status" value="1"/>
</dbReference>
<dbReference type="UniPathway" id="UPA00087">
    <property type="reaction ID" value="UER00175"/>
</dbReference>
<sequence>MTGRMIIFVGPSGVGKDSVIAALFRARPEIAWVKRAITRPHDDGSEPQILMTEDDFLDAKASGAFCMTWQSHGLHYGVPRAVLDQLAMGQDMVANLSRAMLPEARRVFPDMVVFNVTASAEILRLRLEQRGRETPEGIAARLGRADAEIPQGVGVINVSNDGAIEDTLAVVLGHLHPEKV</sequence>
<feature type="domain" description="Guanylate kinase/L-type calcium channel beta subunit" evidence="7">
    <location>
        <begin position="2"/>
        <end position="176"/>
    </location>
</feature>
<gene>
    <name evidence="8" type="ORF">SAMN04488045_2968</name>
</gene>
<dbReference type="GO" id="GO:0005829">
    <property type="term" value="C:cytosol"/>
    <property type="evidence" value="ECO:0007669"/>
    <property type="project" value="TreeGrafter"/>
</dbReference>
<name>A0A1H6AIE4_9RHOB</name>
<comment type="catalytic activity">
    <reaction evidence="1">
        <text>alpha-D-ribose 1,5-bisphosphate + ATP = 5-phospho-alpha-D-ribose 1-diphosphate + ADP</text>
        <dbReference type="Rhea" id="RHEA:20109"/>
        <dbReference type="ChEBI" id="CHEBI:30616"/>
        <dbReference type="ChEBI" id="CHEBI:58017"/>
        <dbReference type="ChEBI" id="CHEBI:68688"/>
        <dbReference type="ChEBI" id="CHEBI:456216"/>
        <dbReference type="EC" id="2.7.4.23"/>
    </reaction>
</comment>
<dbReference type="GO" id="GO:0033863">
    <property type="term" value="F:ribose 1,5-bisphosphate phosphokinase activity"/>
    <property type="evidence" value="ECO:0007669"/>
    <property type="project" value="UniProtKB-EC"/>
</dbReference>
<evidence type="ECO:0000256" key="5">
    <source>
        <dbReference type="ARBA" id="ARBA00022741"/>
    </source>
</evidence>
<keyword evidence="4" id="KW-0808">Transferase</keyword>
<evidence type="ECO:0000256" key="6">
    <source>
        <dbReference type="ARBA" id="ARBA00022840"/>
    </source>
</evidence>
<dbReference type="InterPro" id="IPR027417">
    <property type="entry name" value="P-loop_NTPase"/>
</dbReference>
<protein>
    <recommendedName>
        <fullName evidence="3">ribose 1,5-bisphosphate phosphokinase</fullName>
        <ecNumber evidence="3">2.7.4.23</ecNumber>
    </recommendedName>
</protein>
<keyword evidence="6" id="KW-0067">ATP-binding</keyword>
<dbReference type="PANTHER" id="PTHR23117">
    <property type="entry name" value="GUANYLATE KINASE-RELATED"/>
    <property type="match status" value="1"/>
</dbReference>
<evidence type="ECO:0000256" key="3">
    <source>
        <dbReference type="ARBA" id="ARBA00012892"/>
    </source>
</evidence>
<dbReference type="SMART" id="SM00072">
    <property type="entry name" value="GuKc"/>
    <property type="match status" value="1"/>
</dbReference>
<evidence type="ECO:0000256" key="4">
    <source>
        <dbReference type="ARBA" id="ARBA00022679"/>
    </source>
</evidence>
<evidence type="ECO:0000259" key="7">
    <source>
        <dbReference type="SMART" id="SM00072"/>
    </source>
</evidence>
<keyword evidence="8" id="KW-0418">Kinase</keyword>
<dbReference type="EMBL" id="FNUZ01000005">
    <property type="protein sequence ID" value="SEG48468.1"/>
    <property type="molecule type" value="Genomic_DNA"/>
</dbReference>
<proteinExistence type="predicted"/>
<dbReference type="InterPro" id="IPR008145">
    <property type="entry name" value="GK/Ca_channel_bsu"/>
</dbReference>
<dbReference type="AlphaFoldDB" id="A0A1H6AIE4"/>